<dbReference type="PROSITE" id="PS50929">
    <property type="entry name" value="ABC_TM1F"/>
    <property type="match status" value="1"/>
</dbReference>
<accession>A0ABS0ZIR3</accession>
<feature type="domain" description="ABC transporter" evidence="8">
    <location>
        <begin position="342"/>
        <end position="576"/>
    </location>
</feature>
<evidence type="ECO:0000256" key="3">
    <source>
        <dbReference type="ARBA" id="ARBA00022741"/>
    </source>
</evidence>
<feature type="transmembrane region" description="Helical" evidence="7">
    <location>
        <begin position="60"/>
        <end position="82"/>
    </location>
</feature>
<dbReference type="Pfam" id="PF00005">
    <property type="entry name" value="ABC_tran"/>
    <property type="match status" value="1"/>
</dbReference>
<dbReference type="Proteomes" id="UP000653045">
    <property type="component" value="Unassembled WGS sequence"/>
</dbReference>
<comment type="caution">
    <text evidence="10">The sequence shown here is derived from an EMBL/GenBank/DDBJ whole genome shotgun (WGS) entry which is preliminary data.</text>
</comment>
<proteinExistence type="predicted"/>
<dbReference type="PANTHER" id="PTHR24221:SF430">
    <property type="entry name" value="MULTIDRUG RESISTANCE ABC TRANSPORTER ATP-BINDING_PERMEASE PROTEIN YHEH-RELATED"/>
    <property type="match status" value="1"/>
</dbReference>
<dbReference type="PANTHER" id="PTHR24221">
    <property type="entry name" value="ATP-BINDING CASSETTE SUB-FAMILY B"/>
    <property type="match status" value="1"/>
</dbReference>
<dbReference type="InterPro" id="IPR011527">
    <property type="entry name" value="ABC1_TM_dom"/>
</dbReference>
<keyword evidence="2 7" id="KW-0812">Transmembrane</keyword>
<reference evidence="10 11" key="1">
    <citation type="journal article" date="2021" name="Int. J. Syst. Evol. Microbiol.">
        <title>Streptococcus vicugnae sp. nov., isolated from faeces of alpacas (Vicugna pacos) and cattle (Bos taurus), Streptococcus zalophi sp. nov., and Streptococcus pacificus sp. nov., isolated from respiratory tract of California sea lions (Zalophus californianus).</title>
        <authorList>
            <person name="Volokhov D.V."/>
            <person name="Zagorodnyaya T.A."/>
            <person name="Shen Z."/>
            <person name="Blom J."/>
            <person name="Furtak V.A."/>
            <person name="Eisenberg T."/>
            <person name="Fan P."/>
            <person name="Jeong K.C."/>
            <person name="Gao Y."/>
            <person name="Zhang S."/>
            <person name="Amselle M."/>
        </authorList>
    </citation>
    <scope>NUCLEOTIDE SEQUENCE [LARGE SCALE GENOMIC DNA]</scope>
    <source>
        <strain evidence="10 11">CSL7591</strain>
    </source>
</reference>
<feature type="domain" description="ABC transmembrane type-1" evidence="9">
    <location>
        <begin position="20"/>
        <end position="311"/>
    </location>
</feature>
<keyword evidence="4 10" id="KW-0067">ATP-binding</keyword>
<dbReference type="InterPro" id="IPR039421">
    <property type="entry name" value="Type_1_exporter"/>
</dbReference>
<evidence type="ECO:0000259" key="8">
    <source>
        <dbReference type="PROSITE" id="PS50893"/>
    </source>
</evidence>
<keyword evidence="6 7" id="KW-0472">Membrane</keyword>
<dbReference type="SUPFAM" id="SSF90123">
    <property type="entry name" value="ABC transporter transmembrane region"/>
    <property type="match status" value="1"/>
</dbReference>
<dbReference type="InterPro" id="IPR036640">
    <property type="entry name" value="ABC1_TM_sf"/>
</dbReference>
<organism evidence="10 11">
    <name type="scientific">Streptococcus pacificus</name>
    <dbReference type="NCBI Taxonomy" id="2740577"/>
    <lineage>
        <taxon>Bacteria</taxon>
        <taxon>Bacillati</taxon>
        <taxon>Bacillota</taxon>
        <taxon>Bacilli</taxon>
        <taxon>Lactobacillales</taxon>
        <taxon>Streptococcaceae</taxon>
        <taxon>Streptococcus</taxon>
    </lineage>
</organism>
<evidence type="ECO:0000256" key="6">
    <source>
        <dbReference type="ARBA" id="ARBA00023136"/>
    </source>
</evidence>
<protein>
    <submittedName>
        <fullName evidence="10">ABC transporter ATP-binding protein</fullName>
    </submittedName>
</protein>
<gene>
    <name evidence="10" type="ORF">JHK62_04180</name>
</gene>
<dbReference type="PROSITE" id="PS00211">
    <property type="entry name" value="ABC_TRANSPORTER_1"/>
    <property type="match status" value="1"/>
</dbReference>
<feature type="transmembrane region" description="Helical" evidence="7">
    <location>
        <begin position="153"/>
        <end position="179"/>
    </location>
</feature>
<evidence type="ECO:0000256" key="7">
    <source>
        <dbReference type="SAM" id="Phobius"/>
    </source>
</evidence>
<dbReference type="Pfam" id="PF00664">
    <property type="entry name" value="ABC_membrane"/>
    <property type="match status" value="1"/>
</dbReference>
<dbReference type="InterPro" id="IPR003593">
    <property type="entry name" value="AAA+_ATPase"/>
</dbReference>
<sequence length="581" mass="66148">MSIILSLLKELKAVKKFFGLGMALLLMSSLLQQVSPLIIRRVIDGPLSDLTNGKALDDVVLLRYLALFVSLMVFYSIGYYVSTRLLMHAANKTAAYLRERAYRVMQRLPISYFDDKPAGKIATRIVNDTETIRTQFYANLLSNFIRASLRITIIYGIVFLLDWRLGLFLLLLIPLFYYWQLFYNRITEKPIATFYEARSDINTQVNETMNGSTIIQLYHQENRIMADFEQLSEKMRQAEYKSILIDSSLSWNLMELLKNFVIAATLTIVGYQFLSDNPLITAGRLFIYINYVSILFDMMGNLVRTLPNIKRSLTTGRRLFELLNEPLEDDSDEELHIPVGDVRFENVSFSYEEGKKVLKNIVIHAKAGQTVALVGHTGSGKSSIMNLLYRFYDPQEGRIVIDHQDTRYFSRESLRSHMGIVLQDPYIFTGTIASNVTMNNPDFSDEEIMTALKRVGASDMVARLKNGIHEKVVEKGSAFSSGERQLIAFARTLIVDPKILILDEATSHIDTETEEMIQKAMAVLKEGRTTFIIAHRLSTIQDADQILVLDNGEIVEQGTHTELMANKGRYAQMQAIQKTIA</sequence>
<evidence type="ECO:0000259" key="9">
    <source>
        <dbReference type="PROSITE" id="PS50929"/>
    </source>
</evidence>
<name>A0ABS0ZIR3_9STRE</name>
<dbReference type="SUPFAM" id="SSF52540">
    <property type="entry name" value="P-loop containing nucleoside triphosphate hydrolases"/>
    <property type="match status" value="1"/>
</dbReference>
<dbReference type="GO" id="GO:0005524">
    <property type="term" value="F:ATP binding"/>
    <property type="evidence" value="ECO:0007669"/>
    <property type="project" value="UniProtKB-KW"/>
</dbReference>
<evidence type="ECO:0000256" key="4">
    <source>
        <dbReference type="ARBA" id="ARBA00022840"/>
    </source>
</evidence>
<evidence type="ECO:0000256" key="5">
    <source>
        <dbReference type="ARBA" id="ARBA00022989"/>
    </source>
</evidence>
<dbReference type="PROSITE" id="PS50893">
    <property type="entry name" value="ABC_TRANSPORTER_2"/>
    <property type="match status" value="1"/>
</dbReference>
<dbReference type="Gene3D" id="1.20.1560.10">
    <property type="entry name" value="ABC transporter type 1, transmembrane domain"/>
    <property type="match status" value="1"/>
</dbReference>
<evidence type="ECO:0000313" key="11">
    <source>
        <dbReference type="Proteomes" id="UP000653045"/>
    </source>
</evidence>
<dbReference type="InterPro" id="IPR027417">
    <property type="entry name" value="P-loop_NTPase"/>
</dbReference>
<keyword evidence="3" id="KW-0547">Nucleotide-binding</keyword>
<dbReference type="SMART" id="SM00382">
    <property type="entry name" value="AAA"/>
    <property type="match status" value="1"/>
</dbReference>
<keyword evidence="5 7" id="KW-1133">Transmembrane helix</keyword>
<dbReference type="InterPro" id="IPR003439">
    <property type="entry name" value="ABC_transporter-like_ATP-bd"/>
</dbReference>
<dbReference type="EMBL" id="JAENBO010000002">
    <property type="protein sequence ID" value="MBJ8325877.1"/>
    <property type="molecule type" value="Genomic_DNA"/>
</dbReference>
<keyword evidence="11" id="KW-1185">Reference proteome</keyword>
<dbReference type="CDD" id="cd03254">
    <property type="entry name" value="ABCC_Glucan_exporter_like"/>
    <property type="match status" value="1"/>
</dbReference>
<dbReference type="InterPro" id="IPR017871">
    <property type="entry name" value="ABC_transporter-like_CS"/>
</dbReference>
<evidence type="ECO:0000256" key="1">
    <source>
        <dbReference type="ARBA" id="ARBA00004651"/>
    </source>
</evidence>
<evidence type="ECO:0000256" key="2">
    <source>
        <dbReference type="ARBA" id="ARBA00022692"/>
    </source>
</evidence>
<dbReference type="RefSeq" id="WP_199575426.1">
    <property type="nucleotide sequence ID" value="NZ_JAENBO010000002.1"/>
</dbReference>
<dbReference type="Gene3D" id="3.40.50.300">
    <property type="entry name" value="P-loop containing nucleotide triphosphate hydrolases"/>
    <property type="match status" value="1"/>
</dbReference>
<comment type="subcellular location">
    <subcellularLocation>
        <location evidence="1">Cell membrane</location>
        <topology evidence="1">Multi-pass membrane protein</topology>
    </subcellularLocation>
</comment>
<evidence type="ECO:0000313" key="10">
    <source>
        <dbReference type="EMBL" id="MBJ8325877.1"/>
    </source>
</evidence>